<protein>
    <recommendedName>
        <fullName evidence="1">Methyltransferase domain-containing protein</fullName>
    </recommendedName>
</protein>
<sequence>MFSAPEKNIEQLGLADNLVVADFGAGSGAYTIAAAEAMHGTGKVYAIEVQKDLLTRLENTCKEKHIGNVSFLWGDVELLGGTKLSDGVCDVVVVSNVLFQASDKKNVLDEARRVLKQGGRLMLIDWTASFNNMGPTTEQVFPETEARKLVESLNFTFEKTVNAGNFHYGLIFRKGLYQVNSTEMRA</sequence>
<evidence type="ECO:0000313" key="2">
    <source>
        <dbReference type="EMBL" id="OGZ05251.1"/>
    </source>
</evidence>
<dbReference type="PANTHER" id="PTHR43591:SF24">
    <property type="entry name" value="2-METHOXY-6-POLYPRENYL-1,4-BENZOQUINOL METHYLASE, MITOCHONDRIAL"/>
    <property type="match status" value="1"/>
</dbReference>
<dbReference type="InterPro" id="IPR025714">
    <property type="entry name" value="Methyltranfer_dom"/>
</dbReference>
<dbReference type="Proteomes" id="UP000177122">
    <property type="component" value="Unassembled WGS sequence"/>
</dbReference>
<name>A0A1G2CX85_9BACT</name>
<dbReference type="AlphaFoldDB" id="A0A1G2CX85"/>
<dbReference type="CDD" id="cd02440">
    <property type="entry name" value="AdoMet_MTases"/>
    <property type="match status" value="1"/>
</dbReference>
<accession>A0A1G2CX85</accession>
<dbReference type="SUPFAM" id="SSF53335">
    <property type="entry name" value="S-adenosyl-L-methionine-dependent methyltransferases"/>
    <property type="match status" value="1"/>
</dbReference>
<evidence type="ECO:0000313" key="3">
    <source>
        <dbReference type="Proteomes" id="UP000177122"/>
    </source>
</evidence>
<gene>
    <name evidence="2" type="ORF">A2845_02970</name>
</gene>
<dbReference type="EMBL" id="MHLI01000015">
    <property type="protein sequence ID" value="OGZ05251.1"/>
    <property type="molecule type" value="Genomic_DNA"/>
</dbReference>
<dbReference type="PANTHER" id="PTHR43591">
    <property type="entry name" value="METHYLTRANSFERASE"/>
    <property type="match status" value="1"/>
</dbReference>
<dbReference type="InterPro" id="IPR029063">
    <property type="entry name" value="SAM-dependent_MTases_sf"/>
</dbReference>
<reference evidence="2 3" key="1">
    <citation type="journal article" date="2016" name="Nat. Commun.">
        <title>Thousands of microbial genomes shed light on interconnected biogeochemical processes in an aquifer system.</title>
        <authorList>
            <person name="Anantharaman K."/>
            <person name="Brown C.T."/>
            <person name="Hug L.A."/>
            <person name="Sharon I."/>
            <person name="Castelle C.J."/>
            <person name="Probst A.J."/>
            <person name="Thomas B.C."/>
            <person name="Singh A."/>
            <person name="Wilkins M.J."/>
            <person name="Karaoz U."/>
            <person name="Brodie E.L."/>
            <person name="Williams K.H."/>
            <person name="Hubbard S.S."/>
            <person name="Banfield J.F."/>
        </authorList>
    </citation>
    <scope>NUCLEOTIDE SEQUENCE [LARGE SCALE GENOMIC DNA]</scope>
</reference>
<feature type="domain" description="Methyltransferase" evidence="1">
    <location>
        <begin position="16"/>
        <end position="127"/>
    </location>
</feature>
<dbReference type="Gene3D" id="3.40.50.150">
    <property type="entry name" value="Vaccinia Virus protein VP39"/>
    <property type="match status" value="1"/>
</dbReference>
<dbReference type="GO" id="GO:0008168">
    <property type="term" value="F:methyltransferase activity"/>
    <property type="evidence" value="ECO:0007669"/>
    <property type="project" value="TreeGrafter"/>
</dbReference>
<organism evidence="2 3">
    <name type="scientific">Candidatus Lloydbacteria bacterium RIFCSPHIGHO2_01_FULL_49_22</name>
    <dbReference type="NCBI Taxonomy" id="1798658"/>
    <lineage>
        <taxon>Bacteria</taxon>
        <taxon>Candidatus Lloydiibacteriota</taxon>
    </lineage>
</organism>
<proteinExistence type="predicted"/>
<comment type="caution">
    <text evidence="2">The sequence shown here is derived from an EMBL/GenBank/DDBJ whole genome shotgun (WGS) entry which is preliminary data.</text>
</comment>
<evidence type="ECO:0000259" key="1">
    <source>
        <dbReference type="Pfam" id="PF13847"/>
    </source>
</evidence>
<dbReference type="Pfam" id="PF13847">
    <property type="entry name" value="Methyltransf_31"/>
    <property type="match status" value="1"/>
</dbReference>